<keyword evidence="1" id="KW-1133">Transmembrane helix</keyword>
<accession>A0ABQ3IE68</accession>
<dbReference type="Pfam" id="PF05569">
    <property type="entry name" value="Peptidase_M56"/>
    <property type="match status" value="1"/>
</dbReference>
<dbReference type="InterPro" id="IPR052173">
    <property type="entry name" value="Beta-lactam_resp_regulator"/>
</dbReference>
<dbReference type="PANTHER" id="PTHR34978">
    <property type="entry name" value="POSSIBLE SENSOR-TRANSDUCER PROTEIN BLAR"/>
    <property type="match status" value="1"/>
</dbReference>
<dbReference type="PANTHER" id="PTHR34978:SF3">
    <property type="entry name" value="SLR0241 PROTEIN"/>
    <property type="match status" value="1"/>
</dbReference>
<keyword evidence="1" id="KW-0472">Membrane</keyword>
<feature type="transmembrane region" description="Helical" evidence="1">
    <location>
        <begin position="6"/>
        <end position="26"/>
    </location>
</feature>
<feature type="domain" description="Peptidase M56" evidence="2">
    <location>
        <begin position="133"/>
        <end position="251"/>
    </location>
</feature>
<gene>
    <name evidence="3" type="ORF">GCM10011340_34390</name>
</gene>
<evidence type="ECO:0000313" key="3">
    <source>
        <dbReference type="EMBL" id="GHE74768.1"/>
    </source>
</evidence>
<name>A0ABQ3IE68_9BACT</name>
<evidence type="ECO:0000313" key="4">
    <source>
        <dbReference type="Proteomes" id="UP000658258"/>
    </source>
</evidence>
<evidence type="ECO:0000259" key="2">
    <source>
        <dbReference type="Pfam" id="PF05569"/>
    </source>
</evidence>
<organism evidence="3 4">
    <name type="scientific">Roseivirga thermotolerans</name>
    <dbReference type="NCBI Taxonomy" id="1758176"/>
    <lineage>
        <taxon>Bacteria</taxon>
        <taxon>Pseudomonadati</taxon>
        <taxon>Bacteroidota</taxon>
        <taxon>Cytophagia</taxon>
        <taxon>Cytophagales</taxon>
        <taxon>Roseivirgaceae</taxon>
        <taxon>Roseivirga</taxon>
    </lineage>
</organism>
<reference evidence="4" key="1">
    <citation type="journal article" date="2019" name="Int. J. Syst. Evol. Microbiol.">
        <title>The Global Catalogue of Microorganisms (GCM) 10K type strain sequencing project: providing services to taxonomists for standard genome sequencing and annotation.</title>
        <authorList>
            <consortium name="The Broad Institute Genomics Platform"/>
            <consortium name="The Broad Institute Genome Sequencing Center for Infectious Disease"/>
            <person name="Wu L."/>
            <person name="Ma J."/>
        </authorList>
    </citation>
    <scope>NUCLEOTIDE SEQUENCE [LARGE SCALE GENOMIC DNA]</scope>
    <source>
        <strain evidence="4">CGMCC 1.15111</strain>
    </source>
</reference>
<evidence type="ECO:0000256" key="1">
    <source>
        <dbReference type="SAM" id="Phobius"/>
    </source>
</evidence>
<keyword evidence="4" id="KW-1185">Reference proteome</keyword>
<dbReference type="InterPro" id="IPR008756">
    <property type="entry name" value="Peptidase_M56"/>
</dbReference>
<sequence length="583" mass="67183">MIDAVFYWSLKVSIILSILFLAYLMLFRNNTQFQWRRILVLGILILSAIAPYLSYKVTEEEPIIVHEALALKTKLENTATSLRPSQSISKNTDSKTVRANPSIFTRQSFITIYSIGLALFALLLIIEILRLFIWKLMSGRDVILGNNILRHPSVKAPFSYWSWIFIPQFKNYPASTWHIIHQHEKVHIQQKHSIDLMFMRVFQALLWYNPVVYWVLRELKTLHEAQVDHRVLKSVPLESYAETLLKVTLPGFEGGVSHSFARISSLSKRIKLMKTHKTTIRKTILLSLVYGLLAFGCLTWTSLWSQEKQTSFEFDVSADTSASKQTNISNSSLLASLFESGWINKLTTAHERVFLLLKSENPDKKIAYRYFKENNFHPYFESFKPGYNPLFVAKLNEAQQSELIGLLLADTTGITFNSDRTIINKWTYSDLFTEKQLKDQILPNTKYLMIYESTPVSLEYDESSIFSPEEVDVLPQVMGGLENLAKTIALEIKLPEGIDRSRLPKTIDFEFVVQGGQSISHLNLLTEMAGSDKRNRAYYLFFGQVHDTLRSKIASLYPWKRGVKDGKEVLVRMKISIPTRYMM</sequence>
<dbReference type="RefSeq" id="WP_189631542.1">
    <property type="nucleotide sequence ID" value="NZ_BNAG01000005.1"/>
</dbReference>
<keyword evidence="1" id="KW-0812">Transmembrane</keyword>
<proteinExistence type="predicted"/>
<feature type="transmembrane region" description="Helical" evidence="1">
    <location>
        <begin position="38"/>
        <end position="55"/>
    </location>
</feature>
<dbReference type="Proteomes" id="UP000658258">
    <property type="component" value="Unassembled WGS sequence"/>
</dbReference>
<protein>
    <recommendedName>
        <fullName evidence="2">Peptidase M56 domain-containing protein</fullName>
    </recommendedName>
</protein>
<dbReference type="EMBL" id="BNAG01000005">
    <property type="protein sequence ID" value="GHE74768.1"/>
    <property type="molecule type" value="Genomic_DNA"/>
</dbReference>
<comment type="caution">
    <text evidence="3">The sequence shown here is derived from an EMBL/GenBank/DDBJ whole genome shotgun (WGS) entry which is preliminary data.</text>
</comment>
<feature type="transmembrane region" description="Helical" evidence="1">
    <location>
        <begin position="110"/>
        <end position="133"/>
    </location>
</feature>
<feature type="transmembrane region" description="Helical" evidence="1">
    <location>
        <begin position="283"/>
        <end position="304"/>
    </location>
</feature>